<organism evidence="1 2">
    <name type="scientific">Ficus carica</name>
    <name type="common">Common fig</name>
    <dbReference type="NCBI Taxonomy" id="3494"/>
    <lineage>
        <taxon>Eukaryota</taxon>
        <taxon>Viridiplantae</taxon>
        <taxon>Streptophyta</taxon>
        <taxon>Embryophyta</taxon>
        <taxon>Tracheophyta</taxon>
        <taxon>Spermatophyta</taxon>
        <taxon>Magnoliopsida</taxon>
        <taxon>eudicotyledons</taxon>
        <taxon>Gunneridae</taxon>
        <taxon>Pentapetalae</taxon>
        <taxon>rosids</taxon>
        <taxon>fabids</taxon>
        <taxon>Rosales</taxon>
        <taxon>Moraceae</taxon>
        <taxon>Ficeae</taxon>
        <taxon>Ficus</taxon>
    </lineage>
</organism>
<dbReference type="Proteomes" id="UP001187192">
    <property type="component" value="Unassembled WGS sequence"/>
</dbReference>
<dbReference type="EMBL" id="BTGU01000039">
    <property type="protein sequence ID" value="GMN51763.1"/>
    <property type="molecule type" value="Genomic_DNA"/>
</dbReference>
<protein>
    <submittedName>
        <fullName evidence="1">Uncharacterized protein</fullName>
    </submittedName>
</protein>
<proteinExistence type="predicted"/>
<evidence type="ECO:0000313" key="2">
    <source>
        <dbReference type="Proteomes" id="UP001187192"/>
    </source>
</evidence>
<sequence>MAVAMASGNAIAMGIRPTSVWHVSNKLQSRHGNSFSRIFTHFFFFSNKLQSRHGNSFSGIFTHFFFSFFQTAMQTHPLLKARVVFVKLPQRKASRCLLPILFAMFIWRYTDSSHQVHRFAREMRQVFETKLKLFLLEDMSKASDDFGKQIAVKTSSSVSVKRLKKGTNNLKEIHKEKIGCELITRKRPLTKPKEKSVPSTASIVVTVSTPQAQESRKKKNRQQIRVEFGNQSQPLLMEAALKGSNKFSIHKKDVEVLKTKSSAFTVADNSDKSSGVVCDDQVKLSPNTALRIEVMKCRFAGTMLRADEKMADDKGHDGPSEVAKKEAMIKEQREKARMGLIEMKKKAEKNGQEIYNMKELEMLCGGGDYSTKVLLGLPLKKLGLHRKPDFDFAFEEEEEEDIDFMN</sequence>
<reference evidence="1" key="1">
    <citation type="submission" date="2023-07" db="EMBL/GenBank/DDBJ databases">
        <title>draft genome sequence of fig (Ficus carica).</title>
        <authorList>
            <person name="Takahashi T."/>
            <person name="Nishimura K."/>
        </authorList>
    </citation>
    <scope>NUCLEOTIDE SEQUENCE</scope>
</reference>
<gene>
    <name evidence="1" type="ORF">TIFTF001_020923</name>
</gene>
<name>A0AA88AS37_FICCA</name>
<dbReference type="AlphaFoldDB" id="A0AA88AS37"/>
<accession>A0AA88AS37</accession>
<evidence type="ECO:0000313" key="1">
    <source>
        <dbReference type="EMBL" id="GMN51763.1"/>
    </source>
</evidence>
<comment type="caution">
    <text evidence="1">The sequence shown here is derived from an EMBL/GenBank/DDBJ whole genome shotgun (WGS) entry which is preliminary data.</text>
</comment>
<dbReference type="Gramene" id="FCD_00020472-RA">
    <property type="protein sequence ID" value="FCD_00020472-RA:cds"/>
    <property type="gene ID" value="FCD_00020472"/>
</dbReference>
<keyword evidence="2" id="KW-1185">Reference proteome</keyword>